<organism evidence="1 2">
    <name type="scientific">Acetobacterium bakii</name>
    <dbReference type="NCBI Taxonomy" id="52689"/>
    <lineage>
        <taxon>Bacteria</taxon>
        <taxon>Bacillati</taxon>
        <taxon>Bacillota</taxon>
        <taxon>Clostridia</taxon>
        <taxon>Eubacteriales</taxon>
        <taxon>Eubacteriaceae</taxon>
        <taxon>Acetobacterium</taxon>
    </lineage>
</organism>
<accession>A0A0L6TY38</accession>
<comment type="caution">
    <text evidence="1">The sequence shown here is derived from an EMBL/GenBank/DDBJ whole genome shotgun (WGS) entry which is preliminary data.</text>
</comment>
<proteinExistence type="predicted"/>
<dbReference type="RefSeq" id="WP_050740783.1">
    <property type="nucleotide sequence ID" value="NZ_LGYO01000033.1"/>
</dbReference>
<reference evidence="2" key="1">
    <citation type="submission" date="2015-07" db="EMBL/GenBank/DDBJ databases">
        <title>Draft genome sequence of Acetobacterium bakii DSM 8293, a potential psychrophilic chemical producer through syngas fermentation.</title>
        <authorList>
            <person name="Song Y."/>
            <person name="Hwang S."/>
            <person name="Cho B.-K."/>
        </authorList>
    </citation>
    <scope>NUCLEOTIDE SEQUENCE [LARGE SCALE GENOMIC DNA]</scope>
    <source>
        <strain evidence="2">DSM 8239</strain>
    </source>
</reference>
<evidence type="ECO:0008006" key="3">
    <source>
        <dbReference type="Google" id="ProtNLM"/>
    </source>
</evidence>
<sequence>MRVIELLAELEDIIEKGNTLPFSSRALINPEEVIEIIDEIRDAMPMELTEAKKIVAERKKILFAAQSEADHIKAEAEKRLKELIDTNEITKTASAHANEIMKNANASAKAMKIGTQSYADKLLYSFQLQLKEMNDLVEQNRKELKNMK</sequence>
<dbReference type="AlphaFoldDB" id="A0A0L6TY38"/>
<dbReference type="STRING" id="52689.AKG39_12745"/>
<dbReference type="EMBL" id="LGYO01000033">
    <property type="protein sequence ID" value="KNZ41189.1"/>
    <property type="molecule type" value="Genomic_DNA"/>
</dbReference>
<keyword evidence="2" id="KW-1185">Reference proteome</keyword>
<protein>
    <recommendedName>
        <fullName evidence="3">ATPase</fullName>
    </recommendedName>
</protein>
<evidence type="ECO:0000313" key="2">
    <source>
        <dbReference type="Proteomes" id="UP000036873"/>
    </source>
</evidence>
<dbReference type="OrthoDB" id="1690557at2"/>
<gene>
    <name evidence="1" type="ORF">AKG39_12745</name>
</gene>
<evidence type="ECO:0000313" key="1">
    <source>
        <dbReference type="EMBL" id="KNZ41189.1"/>
    </source>
</evidence>
<dbReference type="PATRIC" id="fig|52689.4.peg.1913"/>
<dbReference type="Proteomes" id="UP000036873">
    <property type="component" value="Unassembled WGS sequence"/>
</dbReference>
<name>A0A0L6TY38_9FIRM</name>